<name>A0A0N4XW94_NIPBR</name>
<feature type="region of interest" description="Disordered" evidence="1">
    <location>
        <begin position="21"/>
        <end position="111"/>
    </location>
</feature>
<dbReference type="Proteomes" id="UP000271162">
    <property type="component" value="Unassembled WGS sequence"/>
</dbReference>
<keyword evidence="4" id="KW-1185">Reference proteome</keyword>
<proteinExistence type="predicted"/>
<dbReference type="STRING" id="27835.A0A0N4XW94"/>
<feature type="compositionally biased region" description="Gly residues" evidence="1">
    <location>
        <begin position="70"/>
        <end position="84"/>
    </location>
</feature>
<dbReference type="AlphaFoldDB" id="A0A0N4XW94"/>
<evidence type="ECO:0000256" key="2">
    <source>
        <dbReference type="SAM" id="SignalP"/>
    </source>
</evidence>
<evidence type="ECO:0000313" key="3">
    <source>
        <dbReference type="EMBL" id="VDL70733.1"/>
    </source>
</evidence>
<reference evidence="3 4" key="2">
    <citation type="submission" date="2018-11" db="EMBL/GenBank/DDBJ databases">
        <authorList>
            <consortium name="Pathogen Informatics"/>
        </authorList>
    </citation>
    <scope>NUCLEOTIDE SEQUENCE [LARGE SCALE GENOMIC DNA]</scope>
</reference>
<dbReference type="WBParaSite" id="NBR_0000714301-mRNA-1">
    <property type="protein sequence ID" value="NBR_0000714301-mRNA-1"/>
    <property type="gene ID" value="NBR_0000714301"/>
</dbReference>
<feature type="signal peptide" evidence="2">
    <location>
        <begin position="1"/>
        <end position="15"/>
    </location>
</feature>
<sequence length="111" mass="10872">MWCALLVLNVGMALANYGAQQSGYETAEQVQPAPAYPPSSDGGDQQGYNTDGKQSDTSNSGIANDAPKYGPGGSGGKGGSGGFPGVNTPGVSVNVPGVGTPDMAGPTQVAP</sequence>
<dbReference type="EMBL" id="UYSL01019861">
    <property type="protein sequence ID" value="VDL70733.1"/>
    <property type="molecule type" value="Genomic_DNA"/>
</dbReference>
<feature type="compositionally biased region" description="Polar residues" evidence="1">
    <location>
        <begin position="42"/>
        <end position="62"/>
    </location>
</feature>
<feature type="chain" id="PRO_5043124859" evidence="2">
    <location>
        <begin position="16"/>
        <end position="111"/>
    </location>
</feature>
<organism evidence="5">
    <name type="scientific">Nippostrongylus brasiliensis</name>
    <name type="common">Rat hookworm</name>
    <dbReference type="NCBI Taxonomy" id="27835"/>
    <lineage>
        <taxon>Eukaryota</taxon>
        <taxon>Metazoa</taxon>
        <taxon>Ecdysozoa</taxon>
        <taxon>Nematoda</taxon>
        <taxon>Chromadorea</taxon>
        <taxon>Rhabditida</taxon>
        <taxon>Rhabditina</taxon>
        <taxon>Rhabditomorpha</taxon>
        <taxon>Strongyloidea</taxon>
        <taxon>Heligmosomidae</taxon>
        <taxon>Nippostrongylus</taxon>
    </lineage>
</organism>
<evidence type="ECO:0000256" key="1">
    <source>
        <dbReference type="SAM" id="MobiDB-lite"/>
    </source>
</evidence>
<gene>
    <name evidence="3" type="ORF">NBR_LOCUS7144</name>
</gene>
<accession>A0A0N4XW94</accession>
<evidence type="ECO:0000313" key="4">
    <source>
        <dbReference type="Proteomes" id="UP000271162"/>
    </source>
</evidence>
<evidence type="ECO:0000313" key="5">
    <source>
        <dbReference type="WBParaSite" id="NBR_0000714301-mRNA-1"/>
    </source>
</evidence>
<keyword evidence="2" id="KW-0732">Signal</keyword>
<protein>
    <submittedName>
        <fullName evidence="5">Secreted protein</fullName>
    </submittedName>
</protein>
<reference evidence="5" key="1">
    <citation type="submission" date="2017-02" db="UniProtKB">
        <authorList>
            <consortium name="WormBaseParasite"/>
        </authorList>
    </citation>
    <scope>IDENTIFICATION</scope>
</reference>